<accession>A0ABP9BAN2</accession>
<reference evidence="2" key="1">
    <citation type="journal article" date="2019" name="Int. J. Syst. Evol. Microbiol.">
        <title>The Global Catalogue of Microorganisms (GCM) 10K type strain sequencing project: providing services to taxonomists for standard genome sequencing and annotation.</title>
        <authorList>
            <consortium name="The Broad Institute Genomics Platform"/>
            <consortium name="The Broad Institute Genome Sequencing Center for Infectious Disease"/>
            <person name="Wu L."/>
            <person name="Ma J."/>
        </authorList>
    </citation>
    <scope>NUCLEOTIDE SEQUENCE [LARGE SCALE GENOMIC DNA]</scope>
    <source>
        <strain evidence="2">JCM 17979</strain>
    </source>
</reference>
<dbReference type="Pfam" id="PF07366">
    <property type="entry name" value="SnoaL"/>
    <property type="match status" value="1"/>
</dbReference>
<dbReference type="RefSeq" id="WP_345416332.1">
    <property type="nucleotide sequence ID" value="NZ_BAABHO010000023.1"/>
</dbReference>
<evidence type="ECO:0000313" key="1">
    <source>
        <dbReference type="EMBL" id="GAA4792897.1"/>
    </source>
</evidence>
<protein>
    <submittedName>
        <fullName evidence="1">Ester cyclase</fullName>
    </submittedName>
</protein>
<dbReference type="SUPFAM" id="SSF54427">
    <property type="entry name" value="NTF2-like"/>
    <property type="match status" value="1"/>
</dbReference>
<dbReference type="EMBL" id="BAABHO010000023">
    <property type="protein sequence ID" value="GAA4792897.1"/>
    <property type="molecule type" value="Genomic_DNA"/>
</dbReference>
<dbReference type="Proteomes" id="UP001500928">
    <property type="component" value="Unassembled WGS sequence"/>
</dbReference>
<proteinExistence type="predicted"/>
<dbReference type="InterPro" id="IPR009959">
    <property type="entry name" value="Cyclase_SnoaL-like"/>
</dbReference>
<name>A0ABP9BAN2_9PSEU</name>
<dbReference type="PANTHER" id="PTHR38436">
    <property type="entry name" value="POLYKETIDE CYCLASE SNOAL-LIKE DOMAIN"/>
    <property type="match status" value="1"/>
</dbReference>
<organism evidence="1 2">
    <name type="scientific">Actinomycetospora chlora</name>
    <dbReference type="NCBI Taxonomy" id="663608"/>
    <lineage>
        <taxon>Bacteria</taxon>
        <taxon>Bacillati</taxon>
        <taxon>Actinomycetota</taxon>
        <taxon>Actinomycetes</taxon>
        <taxon>Pseudonocardiales</taxon>
        <taxon>Pseudonocardiaceae</taxon>
        <taxon>Actinomycetospora</taxon>
    </lineage>
</organism>
<gene>
    <name evidence="1" type="ORF">GCM10023200_30610</name>
</gene>
<evidence type="ECO:0000313" key="2">
    <source>
        <dbReference type="Proteomes" id="UP001500928"/>
    </source>
</evidence>
<comment type="caution">
    <text evidence="1">The sequence shown here is derived from an EMBL/GenBank/DDBJ whole genome shotgun (WGS) entry which is preliminary data.</text>
</comment>
<sequence length="129" mass="14728">MSGLEDVYRDYLACLNERQLERLGEYVHDELTYNGEALSLDGYRALLADDVARIPDLLFTVDLLVVHGDHVACRLWFDCTPRATFHGIEPDGRRVAFAEHVFYRFDAGRIAQVWSLIDLDAVRRQLTGG</sequence>
<keyword evidence="2" id="KW-1185">Reference proteome</keyword>
<dbReference type="InterPro" id="IPR032710">
    <property type="entry name" value="NTF2-like_dom_sf"/>
</dbReference>
<dbReference type="Gene3D" id="3.10.450.50">
    <property type="match status" value="1"/>
</dbReference>
<dbReference type="PANTHER" id="PTHR38436:SF1">
    <property type="entry name" value="ESTER CYCLASE"/>
    <property type="match status" value="1"/>
</dbReference>